<dbReference type="InterPro" id="IPR042269">
    <property type="entry name" value="Ser_carbopepase_S28_SKS"/>
</dbReference>
<evidence type="ECO:0000256" key="3">
    <source>
        <dbReference type="ARBA" id="ARBA00022729"/>
    </source>
</evidence>
<reference evidence="7" key="1">
    <citation type="submission" date="2021-12" db="EMBL/GenBank/DDBJ databases">
        <authorList>
            <person name="King R."/>
        </authorList>
    </citation>
    <scope>NUCLEOTIDE SEQUENCE</scope>
</reference>
<proteinExistence type="inferred from homology"/>
<evidence type="ECO:0008006" key="9">
    <source>
        <dbReference type="Google" id="ProtNLM"/>
    </source>
</evidence>
<dbReference type="SUPFAM" id="SSF53474">
    <property type="entry name" value="alpha/beta-Hydrolases"/>
    <property type="match status" value="1"/>
</dbReference>
<dbReference type="Gene3D" id="1.20.120.980">
    <property type="entry name" value="Serine carboxypeptidase S28, SKS domain"/>
    <property type="match status" value="1"/>
</dbReference>
<accession>A0A9P0C142</accession>
<evidence type="ECO:0000256" key="4">
    <source>
        <dbReference type="ARBA" id="ARBA00022801"/>
    </source>
</evidence>
<dbReference type="GO" id="GO:0070008">
    <property type="term" value="F:serine-type exopeptidase activity"/>
    <property type="evidence" value="ECO:0007669"/>
    <property type="project" value="InterPro"/>
</dbReference>
<comment type="similarity">
    <text evidence="1">Belongs to the peptidase S28 family.</text>
</comment>
<evidence type="ECO:0000256" key="2">
    <source>
        <dbReference type="ARBA" id="ARBA00022670"/>
    </source>
</evidence>
<dbReference type="GO" id="GO:0008239">
    <property type="term" value="F:dipeptidyl-peptidase activity"/>
    <property type="evidence" value="ECO:0007669"/>
    <property type="project" value="TreeGrafter"/>
</dbReference>
<organism evidence="7 8">
    <name type="scientific">Chrysodeixis includens</name>
    <name type="common">Soybean looper</name>
    <name type="synonym">Pseudoplusia includens</name>
    <dbReference type="NCBI Taxonomy" id="689277"/>
    <lineage>
        <taxon>Eukaryota</taxon>
        <taxon>Metazoa</taxon>
        <taxon>Ecdysozoa</taxon>
        <taxon>Arthropoda</taxon>
        <taxon>Hexapoda</taxon>
        <taxon>Insecta</taxon>
        <taxon>Pterygota</taxon>
        <taxon>Neoptera</taxon>
        <taxon>Endopterygota</taxon>
        <taxon>Lepidoptera</taxon>
        <taxon>Glossata</taxon>
        <taxon>Ditrysia</taxon>
        <taxon>Noctuoidea</taxon>
        <taxon>Noctuidae</taxon>
        <taxon>Plusiinae</taxon>
        <taxon>Chrysodeixis</taxon>
    </lineage>
</organism>
<dbReference type="Gene3D" id="3.40.50.1820">
    <property type="entry name" value="alpha/beta hydrolase"/>
    <property type="match status" value="1"/>
</dbReference>
<evidence type="ECO:0000256" key="5">
    <source>
        <dbReference type="ARBA" id="ARBA00023180"/>
    </source>
</evidence>
<feature type="signal peptide" evidence="6">
    <location>
        <begin position="1"/>
        <end position="16"/>
    </location>
</feature>
<keyword evidence="4" id="KW-0378">Hydrolase</keyword>
<dbReference type="AlphaFoldDB" id="A0A9P0C142"/>
<dbReference type="Pfam" id="PF05577">
    <property type="entry name" value="Peptidase_S28"/>
    <property type="match status" value="1"/>
</dbReference>
<protein>
    <recommendedName>
        <fullName evidence="9">Serine carboxypeptidase</fullName>
    </recommendedName>
</protein>
<keyword evidence="8" id="KW-1185">Reference proteome</keyword>
<dbReference type="PANTHER" id="PTHR11010:SF5">
    <property type="entry name" value="RE36938P-RELATED"/>
    <property type="match status" value="1"/>
</dbReference>
<name>A0A9P0C142_CHRIL</name>
<evidence type="ECO:0000313" key="7">
    <source>
        <dbReference type="EMBL" id="CAH0605828.1"/>
    </source>
</evidence>
<sequence length="483" mass="55364">MIIFFILVSVFSLSWGETEIEVKTFLREEMLPPVGANATARNVFESYTRMPLDHFDPQNDKTYLMRFMFNEEFFGGPGSPVFILVGGEWDIVPGWLLAGNMYEMARENKGYQIYTEHRYYGRSLPFPEFTAENLRFLNMDQALADLAYFITDLKSTPRFADSEVILYGGSYAANMVMWFKQRYPHLALGSVASSGPILAKIDFPEYLEVVHEAYFLEGGQQCIATIHQGIEDTIAHFHTEEGRKAVDAAFGLCESLDIDDPYDLGYFSGLITWSFSATVQRAVPGSLLQICNNFAGNFYGNTPMEKIGGFTSVVQNRSDDQCWNMKYDAFLGSYSRNDNSRAWYYQTCTEYGFFQVAPKSGTVFDSLKWLNLDFYITACQRLYDERFDKEFAYKAAERVNLVYGGLDPEVKNTINIHGYIDPWRALGVYREHISETSPTYTIDRASHCFDMQGWLPSDTIRMTFMKQEARRIVASWLNSTKTN</sequence>
<dbReference type="EMBL" id="LR824009">
    <property type="protein sequence ID" value="CAH0605828.1"/>
    <property type="molecule type" value="Genomic_DNA"/>
</dbReference>
<feature type="chain" id="PRO_5040208396" description="Serine carboxypeptidase" evidence="6">
    <location>
        <begin position="17"/>
        <end position="483"/>
    </location>
</feature>
<dbReference type="OrthoDB" id="1735038at2759"/>
<dbReference type="GO" id="GO:0006508">
    <property type="term" value="P:proteolysis"/>
    <property type="evidence" value="ECO:0007669"/>
    <property type="project" value="UniProtKB-KW"/>
</dbReference>
<evidence type="ECO:0000313" key="8">
    <source>
        <dbReference type="Proteomes" id="UP001154114"/>
    </source>
</evidence>
<gene>
    <name evidence="7" type="ORF">CINC_LOCUS11756</name>
</gene>
<dbReference type="InterPro" id="IPR008758">
    <property type="entry name" value="Peptidase_S28"/>
</dbReference>
<evidence type="ECO:0000256" key="1">
    <source>
        <dbReference type="ARBA" id="ARBA00011079"/>
    </source>
</evidence>
<keyword evidence="5" id="KW-0325">Glycoprotein</keyword>
<keyword evidence="3 6" id="KW-0732">Signal</keyword>
<dbReference type="PANTHER" id="PTHR11010">
    <property type="entry name" value="PROTEASE S28 PRO-X CARBOXYPEPTIDASE-RELATED"/>
    <property type="match status" value="1"/>
</dbReference>
<keyword evidence="2" id="KW-0645">Protease</keyword>
<dbReference type="Proteomes" id="UP001154114">
    <property type="component" value="Chromosome 6"/>
</dbReference>
<dbReference type="InterPro" id="IPR029058">
    <property type="entry name" value="AB_hydrolase_fold"/>
</dbReference>
<evidence type="ECO:0000256" key="6">
    <source>
        <dbReference type="SAM" id="SignalP"/>
    </source>
</evidence>